<dbReference type="Proteomes" id="UP000653480">
    <property type="component" value="Unassembled WGS sequence"/>
</dbReference>
<reference evidence="2" key="1">
    <citation type="journal article" date="2014" name="Int. J. Syst. Evol. Microbiol.">
        <title>Complete genome sequence of Corynebacterium casei LMG S-19264T (=DSM 44701T), isolated from a smear-ripened cheese.</title>
        <authorList>
            <consortium name="US DOE Joint Genome Institute (JGI-PGF)"/>
            <person name="Walter F."/>
            <person name="Albersmeier A."/>
            <person name="Kalinowski J."/>
            <person name="Ruckert C."/>
        </authorList>
    </citation>
    <scope>NUCLEOTIDE SEQUENCE</scope>
    <source>
        <strain evidence="2">CGMCC 4.7138</strain>
    </source>
</reference>
<keyword evidence="3" id="KW-1185">Reference proteome</keyword>
<organism evidence="2 3">
    <name type="scientific">Microbispora bryophytorum</name>
    <dbReference type="NCBI Taxonomy" id="1460882"/>
    <lineage>
        <taxon>Bacteria</taxon>
        <taxon>Bacillati</taxon>
        <taxon>Actinomycetota</taxon>
        <taxon>Actinomycetes</taxon>
        <taxon>Streptosporangiales</taxon>
        <taxon>Streptosporangiaceae</taxon>
        <taxon>Microbispora</taxon>
    </lineage>
</organism>
<comment type="caution">
    <text evidence="2">The sequence shown here is derived from an EMBL/GenBank/DDBJ whole genome shotgun (WGS) entry which is preliminary data.</text>
</comment>
<proteinExistence type="predicted"/>
<evidence type="ECO:0000313" key="2">
    <source>
        <dbReference type="EMBL" id="GGO03053.1"/>
    </source>
</evidence>
<name>A0A8H9H1B8_9ACTN</name>
<sequence length="173" mass="18623">MASGPYIYFPMSWSRTEEASEYAVEVASRLGLNCYDPQLDPLRDDSRSGALCLRGSSGLFGVALSRPLPITATPKILADLVELVAKAEKDADRYEATGGVVLAETGWATSHGRQVRTSVGAHGRLRRRGADAAPRRGDRSPSDEHHVNELVAGWNPFRPATSEGRGGIVYGTL</sequence>
<dbReference type="AlphaFoldDB" id="A0A8H9H1B8"/>
<feature type="region of interest" description="Disordered" evidence="1">
    <location>
        <begin position="122"/>
        <end position="145"/>
    </location>
</feature>
<accession>A0A8H9H1B8</accession>
<dbReference type="EMBL" id="BMMN01000002">
    <property type="protein sequence ID" value="GGO03053.1"/>
    <property type="molecule type" value="Genomic_DNA"/>
</dbReference>
<evidence type="ECO:0000256" key="1">
    <source>
        <dbReference type="SAM" id="MobiDB-lite"/>
    </source>
</evidence>
<gene>
    <name evidence="2" type="ORF">GCM10011574_12500</name>
</gene>
<protein>
    <submittedName>
        <fullName evidence="2">Uncharacterized protein</fullName>
    </submittedName>
</protein>
<feature type="compositionally biased region" description="Basic and acidic residues" evidence="1">
    <location>
        <begin position="128"/>
        <end position="145"/>
    </location>
</feature>
<reference evidence="2" key="2">
    <citation type="submission" date="2020-09" db="EMBL/GenBank/DDBJ databases">
        <authorList>
            <person name="Sun Q."/>
            <person name="Zhou Y."/>
        </authorList>
    </citation>
    <scope>NUCLEOTIDE SEQUENCE</scope>
    <source>
        <strain evidence="2">CGMCC 4.7138</strain>
    </source>
</reference>
<evidence type="ECO:0000313" key="3">
    <source>
        <dbReference type="Proteomes" id="UP000653480"/>
    </source>
</evidence>